<dbReference type="PROSITE" id="PS00018">
    <property type="entry name" value="EF_HAND_1"/>
    <property type="match status" value="1"/>
</dbReference>
<dbReference type="Gene3D" id="2.170.130.10">
    <property type="entry name" value="TonB-dependent receptor, plug domain"/>
    <property type="match status" value="1"/>
</dbReference>
<accession>A0A363NZP9</accession>
<gene>
    <name evidence="12" type="ORF">DCO56_04470</name>
</gene>
<dbReference type="AlphaFoldDB" id="A0A363NZP9"/>
<protein>
    <submittedName>
        <fullName evidence="12">SusC/RagA family TonB-linked outer membrane protein</fullName>
    </submittedName>
</protein>
<dbReference type="GO" id="GO:0009279">
    <property type="term" value="C:cell outer membrane"/>
    <property type="evidence" value="ECO:0007669"/>
    <property type="project" value="UniProtKB-SubCell"/>
</dbReference>
<evidence type="ECO:0000256" key="2">
    <source>
        <dbReference type="ARBA" id="ARBA00022448"/>
    </source>
</evidence>
<evidence type="ECO:0000256" key="8">
    <source>
        <dbReference type="PROSITE-ProRule" id="PRU01360"/>
    </source>
</evidence>
<dbReference type="Pfam" id="PF00593">
    <property type="entry name" value="TonB_dep_Rec_b-barrel"/>
    <property type="match status" value="1"/>
</dbReference>
<evidence type="ECO:0000313" key="13">
    <source>
        <dbReference type="Proteomes" id="UP000250831"/>
    </source>
</evidence>
<evidence type="ECO:0000256" key="9">
    <source>
        <dbReference type="RuleBase" id="RU003357"/>
    </source>
</evidence>
<evidence type="ECO:0000256" key="1">
    <source>
        <dbReference type="ARBA" id="ARBA00004571"/>
    </source>
</evidence>
<dbReference type="Pfam" id="PF13715">
    <property type="entry name" value="CarbopepD_reg_2"/>
    <property type="match status" value="1"/>
</dbReference>
<dbReference type="PROSITE" id="PS52016">
    <property type="entry name" value="TONB_DEPENDENT_REC_3"/>
    <property type="match status" value="1"/>
</dbReference>
<keyword evidence="4 8" id="KW-0812">Transmembrane</keyword>
<dbReference type="EMBL" id="QCXX01000001">
    <property type="protein sequence ID" value="PUV26217.1"/>
    <property type="molecule type" value="Genomic_DNA"/>
</dbReference>
<reference evidence="12 13" key="1">
    <citation type="submission" date="2018-04" db="EMBL/GenBank/DDBJ databases">
        <title>Sphingobacterium sp. M46 Genome.</title>
        <authorList>
            <person name="Cheng J."/>
            <person name="Li Y."/>
        </authorList>
    </citation>
    <scope>NUCLEOTIDE SEQUENCE [LARGE SCALE GENOMIC DNA]</scope>
    <source>
        <strain evidence="12 13">M46</strain>
    </source>
</reference>
<evidence type="ECO:0000256" key="7">
    <source>
        <dbReference type="ARBA" id="ARBA00023237"/>
    </source>
</evidence>
<comment type="similarity">
    <text evidence="8 9">Belongs to the TonB-dependent receptor family.</text>
</comment>
<dbReference type="Gene3D" id="2.40.170.20">
    <property type="entry name" value="TonB-dependent receptor, beta-barrel domain"/>
    <property type="match status" value="1"/>
</dbReference>
<sequence>MKFFSPLIAQGDRRSHSYTLSIKVIVTMKLICVLLLAFTIGARASGYAQQVNLSLKNARIETVLKEISNQTRLRLFYDERLFENASRVDISVAGSDVRAALAKTLRGRNLIFDIMGSTIVIKEKKQTDREISGMVRDASGPMTGVSVTVLGVPGISTSTDRDGRYNIRVPEKAILLFRFMGYKDAEVNVSDKNRADVLLETAESHLDEVIVVGYGTQKKINLSGAVDQIGEKFLESRPITNVGTALQGAMANLNITPTSGRANSSPGINVRGYTSLSGGGPLIVIDGVPATNDELNRMNPMDIASVTVLKDAASAAIYGSRAAFGVVLVTTKSGTTKDIKVTANSIFGAKAITRSVEIEDDPYQVMKYRNIMSAPWYSLYDEKMLEYGKQLSEDPSLPRVIVDPQNKNAYLYLGSTDWFKEVYKDIQPSYTNNISIAQKNERSSFYLSGEYYRQNGMLRISPDTYDRYNFRVKGDYKITDWFTLSNNTTFTNDKYDQPSAIDQGYLYWHNVNRQPSLNTVYNPDGTYTEAGVNMIGAVAEGGRSISRNNDFQTSFGAKIDFIKNVWTLNGDATFRRVSGKSHFFQVPLAYSTGPNVMNKQNFNSYASNGSAETRYNVYNIYSQYQRTLNDHYFSVMLGFNQEERIYESFSASRDQLISNSLPTIGLATGQTPSVGASDYAWSVRGAFARLNYTYKDRYILESNLRYDGSSRFPKKDRFAFNPSVSAAWVVSQENFFQPLKETVSNFKLRGSYGSLANQDLRDNYYPYIAEMSKGSGAILDGKVVPIVGSPGLVSSTLTWETITQANFGVDIGLFKNQLFGSFDIYRRDTKDMLTAGRVLPVVLGTGVPFENAANLKTNGWELTLGYNKEFMVASKPFTVSARINLADSRAYITKYNNPINNLSDYYVGQELGEMWGLTTLGFFQSQEEIKAHANQNNVTSYPGTRGLEPGDLKFADINGDGEINRGDWTLANHGDYKVIGNSRQRYSYGVDLNSSWNGIDLRVFLQGVGKRNYYPPGGDHYFWGIYAQPWASLTKFNLDHWTPENPNAYLPRPKSYVAEQSGIELAATQTKYLQNAGYLRVKNVTLGYTLPKLITDRWGIDRLRLFVSGENLFEFTKLMDYLDPEIVGDRTAYPFQRTYSFGLNFNF</sequence>
<keyword evidence="5 9" id="KW-0798">TonB box</keyword>
<comment type="caution">
    <text evidence="12">The sequence shown here is derived from an EMBL/GenBank/DDBJ whole genome shotgun (WGS) entry which is preliminary data.</text>
</comment>
<evidence type="ECO:0000256" key="5">
    <source>
        <dbReference type="ARBA" id="ARBA00023077"/>
    </source>
</evidence>
<evidence type="ECO:0000256" key="6">
    <source>
        <dbReference type="ARBA" id="ARBA00023136"/>
    </source>
</evidence>
<dbReference type="NCBIfam" id="TIGR04056">
    <property type="entry name" value="OMP_RagA_SusC"/>
    <property type="match status" value="1"/>
</dbReference>
<dbReference type="NCBIfam" id="TIGR04057">
    <property type="entry name" value="SusC_RagA_signa"/>
    <property type="match status" value="1"/>
</dbReference>
<evidence type="ECO:0000256" key="3">
    <source>
        <dbReference type="ARBA" id="ARBA00022452"/>
    </source>
</evidence>
<evidence type="ECO:0000256" key="4">
    <source>
        <dbReference type="ARBA" id="ARBA00022692"/>
    </source>
</evidence>
<dbReference type="SUPFAM" id="SSF56935">
    <property type="entry name" value="Porins"/>
    <property type="match status" value="1"/>
</dbReference>
<evidence type="ECO:0000259" key="10">
    <source>
        <dbReference type="Pfam" id="PF00593"/>
    </source>
</evidence>
<dbReference type="InterPro" id="IPR023996">
    <property type="entry name" value="TonB-dep_OMP_SusC/RagA"/>
</dbReference>
<comment type="subcellular location">
    <subcellularLocation>
        <location evidence="1 8">Cell outer membrane</location>
        <topology evidence="1 8">Multi-pass membrane protein</topology>
    </subcellularLocation>
</comment>
<dbReference type="InterPro" id="IPR036942">
    <property type="entry name" value="Beta-barrel_TonB_sf"/>
</dbReference>
<dbReference type="InterPro" id="IPR018247">
    <property type="entry name" value="EF_Hand_1_Ca_BS"/>
</dbReference>
<dbReference type="InterPro" id="IPR039426">
    <property type="entry name" value="TonB-dep_rcpt-like"/>
</dbReference>
<dbReference type="OrthoDB" id="604358at2"/>
<keyword evidence="13" id="KW-1185">Reference proteome</keyword>
<dbReference type="InterPro" id="IPR012910">
    <property type="entry name" value="Plug_dom"/>
</dbReference>
<keyword evidence="2 8" id="KW-0813">Transport</keyword>
<name>A0A363NZP9_9SPHI</name>
<feature type="domain" description="TonB-dependent receptor-like beta-barrel" evidence="10">
    <location>
        <begin position="673"/>
        <end position="1112"/>
    </location>
</feature>
<evidence type="ECO:0000259" key="11">
    <source>
        <dbReference type="Pfam" id="PF07715"/>
    </source>
</evidence>
<dbReference type="InterPro" id="IPR008969">
    <property type="entry name" value="CarboxyPept-like_regulatory"/>
</dbReference>
<dbReference type="InterPro" id="IPR037066">
    <property type="entry name" value="Plug_dom_sf"/>
</dbReference>
<dbReference type="InterPro" id="IPR023997">
    <property type="entry name" value="TonB-dep_OMP_SusC/RagA_CS"/>
</dbReference>
<keyword evidence="6 8" id="KW-0472">Membrane</keyword>
<dbReference type="SUPFAM" id="SSF49464">
    <property type="entry name" value="Carboxypeptidase regulatory domain-like"/>
    <property type="match status" value="1"/>
</dbReference>
<keyword evidence="3 8" id="KW-1134">Transmembrane beta strand</keyword>
<dbReference type="Pfam" id="PF07715">
    <property type="entry name" value="Plug"/>
    <property type="match status" value="1"/>
</dbReference>
<dbReference type="InterPro" id="IPR000531">
    <property type="entry name" value="Beta-barrel_TonB"/>
</dbReference>
<organism evidence="12 13">
    <name type="scientific">Sphingobacterium athyrii</name>
    <dbReference type="NCBI Taxonomy" id="2152717"/>
    <lineage>
        <taxon>Bacteria</taxon>
        <taxon>Pseudomonadati</taxon>
        <taxon>Bacteroidota</taxon>
        <taxon>Sphingobacteriia</taxon>
        <taxon>Sphingobacteriales</taxon>
        <taxon>Sphingobacteriaceae</taxon>
        <taxon>Sphingobacterium</taxon>
    </lineage>
</organism>
<dbReference type="Proteomes" id="UP000250831">
    <property type="component" value="Unassembled WGS sequence"/>
</dbReference>
<feature type="domain" description="TonB-dependent receptor plug" evidence="11">
    <location>
        <begin position="219"/>
        <end position="326"/>
    </location>
</feature>
<proteinExistence type="inferred from homology"/>
<evidence type="ECO:0000313" key="12">
    <source>
        <dbReference type="EMBL" id="PUV26217.1"/>
    </source>
</evidence>
<dbReference type="Gene3D" id="3.55.50.30">
    <property type="match status" value="1"/>
</dbReference>
<keyword evidence="7 8" id="KW-0998">Cell outer membrane</keyword>